<dbReference type="eggNOG" id="ENOG502QR8U">
    <property type="taxonomic scope" value="Eukaryota"/>
</dbReference>
<dbReference type="Proteomes" id="UP000054560">
    <property type="component" value="Unassembled WGS sequence"/>
</dbReference>
<protein>
    <recommendedName>
        <fullName evidence="3">SD-repeat containing protein B domain-containing protein</fullName>
    </recommendedName>
</protein>
<accession>A0A0L0G7F9</accession>
<dbReference type="RefSeq" id="XP_014158050.1">
    <property type="nucleotide sequence ID" value="XM_014302575.1"/>
</dbReference>
<organism evidence="1 2">
    <name type="scientific">Sphaeroforma arctica JP610</name>
    <dbReference type="NCBI Taxonomy" id="667725"/>
    <lineage>
        <taxon>Eukaryota</taxon>
        <taxon>Ichthyosporea</taxon>
        <taxon>Ichthyophonida</taxon>
        <taxon>Sphaeroforma</taxon>
    </lineage>
</organism>
<keyword evidence="2" id="KW-1185">Reference proteome</keyword>
<dbReference type="GO" id="GO:0030246">
    <property type="term" value="F:carbohydrate binding"/>
    <property type="evidence" value="ECO:0007669"/>
    <property type="project" value="InterPro"/>
</dbReference>
<reference evidence="1 2" key="1">
    <citation type="submission" date="2011-02" db="EMBL/GenBank/DDBJ databases">
        <title>The Genome Sequence of Sphaeroforma arctica JP610.</title>
        <authorList>
            <consortium name="The Broad Institute Genome Sequencing Platform"/>
            <person name="Russ C."/>
            <person name="Cuomo C."/>
            <person name="Young S.K."/>
            <person name="Zeng Q."/>
            <person name="Gargeya S."/>
            <person name="Alvarado L."/>
            <person name="Berlin A."/>
            <person name="Chapman S.B."/>
            <person name="Chen Z."/>
            <person name="Freedman E."/>
            <person name="Gellesch M."/>
            <person name="Goldberg J."/>
            <person name="Griggs A."/>
            <person name="Gujja S."/>
            <person name="Heilman E."/>
            <person name="Heiman D."/>
            <person name="Howarth C."/>
            <person name="Mehta T."/>
            <person name="Neiman D."/>
            <person name="Pearson M."/>
            <person name="Roberts A."/>
            <person name="Saif S."/>
            <person name="Shea T."/>
            <person name="Shenoy N."/>
            <person name="Sisk P."/>
            <person name="Stolte C."/>
            <person name="Sykes S."/>
            <person name="White J."/>
            <person name="Yandava C."/>
            <person name="Burger G."/>
            <person name="Gray M.W."/>
            <person name="Holland P.W.H."/>
            <person name="King N."/>
            <person name="Lang F.B.F."/>
            <person name="Roger A.J."/>
            <person name="Ruiz-Trillo I."/>
            <person name="Haas B."/>
            <person name="Nusbaum C."/>
            <person name="Birren B."/>
        </authorList>
    </citation>
    <scope>NUCLEOTIDE SEQUENCE [LARGE SCALE GENOMIC DNA]</scope>
    <source>
        <strain evidence="1 2">JP610</strain>
    </source>
</reference>
<dbReference type="SUPFAM" id="SSF49452">
    <property type="entry name" value="Starch-binding domain-like"/>
    <property type="match status" value="1"/>
</dbReference>
<name>A0A0L0G7F9_9EUKA</name>
<evidence type="ECO:0000313" key="1">
    <source>
        <dbReference type="EMBL" id="KNC84148.1"/>
    </source>
</evidence>
<dbReference type="EMBL" id="KQ241784">
    <property type="protein sequence ID" value="KNC84148.1"/>
    <property type="molecule type" value="Genomic_DNA"/>
</dbReference>
<evidence type="ECO:0008006" key="3">
    <source>
        <dbReference type="Google" id="ProtNLM"/>
    </source>
</evidence>
<dbReference type="InterPro" id="IPR013784">
    <property type="entry name" value="Carb-bd-like_fold"/>
</dbReference>
<dbReference type="GeneID" id="25904134"/>
<dbReference type="AlphaFoldDB" id="A0A0L0G7F9"/>
<evidence type="ECO:0000313" key="2">
    <source>
        <dbReference type="Proteomes" id="UP000054560"/>
    </source>
</evidence>
<gene>
    <name evidence="1" type="ORF">SARC_03630</name>
</gene>
<sequence>MALRRRSLLISSVDSSVLLPTTGSTFAVEVDLGGDSAICTGASPSSTLSPSSLPSTCATGRVTDFANNGAAIPNFPVVINCYLGQEIVYTKQLITDANGEYKFPNVPEGYECEVSVDVEADLIGVDVNVEEETATCLRV</sequence>
<proteinExistence type="predicted"/>